<evidence type="ECO:0000313" key="1">
    <source>
        <dbReference type="EMBL" id="AXQ70359.1"/>
    </source>
</evidence>
<keyword evidence="2" id="KW-1185">Reference proteome</keyword>
<proteinExistence type="predicted"/>
<organism evidence="1">
    <name type="scientific">Salmonella virus VSt472</name>
    <dbReference type="NCBI Taxonomy" id="2301723"/>
    <lineage>
        <taxon>Viruses</taxon>
        <taxon>Duplodnaviria</taxon>
        <taxon>Heunggongvirae</taxon>
        <taxon>Uroviricota</taxon>
        <taxon>Caudoviricetes</taxon>
        <taxon>Skatevirus</taxon>
        <taxon>Skatevirus VSt472</taxon>
    </lineage>
</organism>
<sequence>MSGTLRQVAEQIINGTTGQIIDKAGYTSIGTGLGLKVAEQAPTAQSYIESMIPHTITEWAAYASILGALSLVAKNIFEIVWKIREARRNGGTNT</sequence>
<gene>
    <name evidence="1" type="ORF">vst472_42</name>
</gene>
<evidence type="ECO:0000313" key="2">
    <source>
        <dbReference type="Proteomes" id="UP000264442"/>
    </source>
</evidence>
<protein>
    <submittedName>
        <fullName evidence="1">Uncharacterized protein</fullName>
    </submittedName>
</protein>
<dbReference type="EMBL" id="MH424446">
    <property type="protein sequence ID" value="AXQ70359.1"/>
    <property type="molecule type" value="Genomic_DNA"/>
</dbReference>
<name>A0A385EHH6_9CAUD</name>
<accession>A0A385EHH6</accession>
<dbReference type="Proteomes" id="UP000264442">
    <property type="component" value="Segment"/>
</dbReference>
<reference evidence="1" key="1">
    <citation type="submission" date="2018-06" db="EMBL/GenBank/DDBJ databases">
        <title>Complete genome sequence of Salmonella Typhimurium bacteriophage VSt472.</title>
        <authorList>
            <person name="Volozhantsev N."/>
            <person name="Denisenko E."/>
            <person name="Verevkin V."/>
            <person name="Myakinina V."/>
            <person name="Kislichkina A."/>
            <person name="Krasilnikova V."/>
        </authorList>
    </citation>
    <scope>NUCLEOTIDE SEQUENCE [LARGE SCALE GENOMIC DNA]</scope>
</reference>